<evidence type="ECO:0000256" key="1">
    <source>
        <dbReference type="SAM" id="MobiDB-lite"/>
    </source>
</evidence>
<dbReference type="AlphaFoldDB" id="A0A5N0UTP5"/>
<dbReference type="SUPFAM" id="SSF46689">
    <property type="entry name" value="Homeodomain-like"/>
    <property type="match status" value="1"/>
</dbReference>
<dbReference type="InterPro" id="IPR055247">
    <property type="entry name" value="InsJ-like_HTH"/>
</dbReference>
<dbReference type="InterPro" id="IPR036388">
    <property type="entry name" value="WH-like_DNA-bd_sf"/>
</dbReference>
<dbReference type="Pfam" id="PF13592">
    <property type="entry name" value="HTH_33"/>
    <property type="match status" value="1"/>
</dbReference>
<feature type="domain" description="Winged helix-turn helix" evidence="3">
    <location>
        <begin position="99"/>
        <end position="133"/>
    </location>
</feature>
<dbReference type="OrthoDB" id="341531at2"/>
<proteinExistence type="predicted"/>
<comment type="caution">
    <text evidence="4">The sequence shown here is derived from an EMBL/GenBank/DDBJ whole genome shotgun (WGS) entry which is preliminary data.</text>
</comment>
<sequence length="279" mass="31215">MATRDARSLSAEALEALRRRAVAAVEAGVTRAEVARLFGVSRKTVGAWVSAYQREGDDAFRPKRRGRRPGEQLALSPEQQAQTVRTIVDGTPDEHGLPHRLWTRQAIVELVNREFGVLISAATVSQYLVRWGLIEEPRLLELMRGRVTAVVPRQRSSAAGNEWLSDADVLWMAWTRPRQPVGARRGPVSGRQNLMTGFRDYFGDVNVLLAVSNRGVVYFQARRGPFDPAQTTAFVERLLTQLARNLNVIVCAWPAAQSDLPNAWPRRFPQRVSVRLTLG</sequence>
<organism evidence="4 5">
    <name type="scientific">Amycolatopsis acidicola</name>
    <dbReference type="NCBI Taxonomy" id="2596893"/>
    <lineage>
        <taxon>Bacteria</taxon>
        <taxon>Bacillati</taxon>
        <taxon>Actinomycetota</taxon>
        <taxon>Actinomycetes</taxon>
        <taxon>Pseudonocardiales</taxon>
        <taxon>Pseudonocardiaceae</taxon>
        <taxon>Amycolatopsis</taxon>
    </lineage>
</organism>
<evidence type="ECO:0000259" key="3">
    <source>
        <dbReference type="Pfam" id="PF13592"/>
    </source>
</evidence>
<evidence type="ECO:0000313" key="5">
    <source>
        <dbReference type="Proteomes" id="UP000319769"/>
    </source>
</evidence>
<accession>A0A5N0UTP5</accession>
<keyword evidence="5" id="KW-1185">Reference proteome</keyword>
<dbReference type="EMBL" id="VMNW02000055">
    <property type="protein sequence ID" value="KAA9155645.1"/>
    <property type="molecule type" value="Genomic_DNA"/>
</dbReference>
<name>A0A5N0UTP5_9PSEU</name>
<dbReference type="InterPro" id="IPR009057">
    <property type="entry name" value="Homeodomain-like_sf"/>
</dbReference>
<gene>
    <name evidence="4" type="ORF">FPZ12_029265</name>
</gene>
<feature type="region of interest" description="Disordered" evidence="1">
    <location>
        <begin position="60"/>
        <end position="81"/>
    </location>
</feature>
<dbReference type="Gene3D" id="1.10.10.10">
    <property type="entry name" value="Winged helix-like DNA-binding domain superfamily/Winged helix DNA-binding domain"/>
    <property type="match status" value="1"/>
</dbReference>
<dbReference type="Proteomes" id="UP000319769">
    <property type="component" value="Unassembled WGS sequence"/>
</dbReference>
<evidence type="ECO:0000259" key="2">
    <source>
        <dbReference type="Pfam" id="PF13518"/>
    </source>
</evidence>
<protein>
    <submittedName>
        <fullName evidence="4">Helix-turn-helix domain-containing protein</fullName>
    </submittedName>
</protein>
<evidence type="ECO:0000313" key="4">
    <source>
        <dbReference type="EMBL" id="KAA9155645.1"/>
    </source>
</evidence>
<dbReference type="RefSeq" id="WP_144755976.1">
    <property type="nucleotide sequence ID" value="NZ_VMNW02000055.1"/>
</dbReference>
<feature type="domain" description="Insertion element IS150 protein InsJ-like helix-turn-helix" evidence="2">
    <location>
        <begin position="18"/>
        <end position="68"/>
    </location>
</feature>
<dbReference type="InterPro" id="IPR025959">
    <property type="entry name" value="Winged_HTH_dom"/>
</dbReference>
<dbReference type="Pfam" id="PF13518">
    <property type="entry name" value="HTH_28"/>
    <property type="match status" value="1"/>
</dbReference>
<reference evidence="4" key="1">
    <citation type="submission" date="2019-09" db="EMBL/GenBank/DDBJ databases">
        <authorList>
            <person name="Teo W.F.A."/>
            <person name="Duangmal K."/>
        </authorList>
    </citation>
    <scope>NUCLEOTIDE SEQUENCE [LARGE SCALE GENOMIC DNA]</scope>
    <source>
        <strain evidence="4">K81G1</strain>
    </source>
</reference>